<feature type="region of interest" description="Disordered" evidence="1">
    <location>
        <begin position="116"/>
        <end position="149"/>
    </location>
</feature>
<evidence type="ECO:0000313" key="3">
    <source>
        <dbReference type="EMBL" id="HGQ35796.1"/>
    </source>
</evidence>
<dbReference type="Gene3D" id="3.40.50.410">
    <property type="entry name" value="von Willebrand factor, type A domain"/>
    <property type="match status" value="1"/>
</dbReference>
<feature type="domain" description="VWFA" evidence="2">
    <location>
        <begin position="275"/>
        <end position="423"/>
    </location>
</feature>
<evidence type="ECO:0000256" key="1">
    <source>
        <dbReference type="SAM" id="MobiDB-lite"/>
    </source>
</evidence>
<dbReference type="EMBL" id="DTCK01000021">
    <property type="protein sequence ID" value="HGQ35796.1"/>
    <property type="molecule type" value="Genomic_DNA"/>
</dbReference>
<comment type="caution">
    <text evidence="4">The sequence shown here is derived from an EMBL/GenBank/DDBJ whole genome shotgun (WGS) entry which is preliminary data.</text>
</comment>
<dbReference type="EMBL" id="DTBD01000025">
    <property type="protein sequence ID" value="HGQ64358.1"/>
    <property type="molecule type" value="Genomic_DNA"/>
</dbReference>
<name>A0A7C4JJD4_9CREN</name>
<dbReference type="AlphaFoldDB" id="A0A7C4JJD4"/>
<dbReference type="GO" id="GO:0005829">
    <property type="term" value="C:cytosol"/>
    <property type="evidence" value="ECO:0007669"/>
    <property type="project" value="TreeGrafter"/>
</dbReference>
<feature type="compositionally biased region" description="Basic and acidic residues" evidence="1">
    <location>
        <begin position="130"/>
        <end position="148"/>
    </location>
</feature>
<proteinExistence type="predicted"/>
<dbReference type="PROSITE" id="PS50234">
    <property type="entry name" value="VWFA"/>
    <property type="match status" value="1"/>
</dbReference>
<accession>A0A7C4JJD4</accession>
<dbReference type="InterPro" id="IPR036465">
    <property type="entry name" value="vWFA_dom_sf"/>
</dbReference>
<organism evidence="4">
    <name type="scientific">Ignisphaera aggregans</name>
    <dbReference type="NCBI Taxonomy" id="334771"/>
    <lineage>
        <taxon>Archaea</taxon>
        <taxon>Thermoproteota</taxon>
        <taxon>Thermoprotei</taxon>
        <taxon>Desulfurococcales</taxon>
        <taxon>Desulfurococcaceae</taxon>
        <taxon>Ignisphaera</taxon>
    </lineage>
</organism>
<dbReference type="InterPro" id="IPR002035">
    <property type="entry name" value="VWF_A"/>
</dbReference>
<dbReference type="Pfam" id="PF13519">
    <property type="entry name" value="VWA_2"/>
    <property type="match status" value="1"/>
</dbReference>
<dbReference type="PANTHER" id="PTHR36846">
    <property type="entry name" value="PROTEIN VIAA"/>
    <property type="match status" value="1"/>
</dbReference>
<protein>
    <submittedName>
        <fullName evidence="4">VWA domain-containing protein</fullName>
    </submittedName>
</protein>
<dbReference type="PANTHER" id="PTHR36846:SF1">
    <property type="entry name" value="PROTEIN VIAA"/>
    <property type="match status" value="1"/>
</dbReference>
<evidence type="ECO:0000313" key="4">
    <source>
        <dbReference type="EMBL" id="HGQ64358.1"/>
    </source>
</evidence>
<reference evidence="4" key="1">
    <citation type="journal article" date="2020" name="mSystems">
        <title>Genome- and Community-Level Interaction Insights into Carbon Utilization and Element Cycling Functions of Hydrothermarchaeota in Hydrothermal Sediment.</title>
        <authorList>
            <person name="Zhou Z."/>
            <person name="Liu Y."/>
            <person name="Xu W."/>
            <person name="Pan J."/>
            <person name="Luo Z.H."/>
            <person name="Li M."/>
        </authorList>
    </citation>
    <scope>NUCLEOTIDE SEQUENCE [LARGE SCALE GENOMIC DNA]</scope>
    <source>
        <strain evidence="4">SpSt-637</strain>
        <strain evidence="3">SpSt-667</strain>
    </source>
</reference>
<sequence length="440" mass="50274">MPGVLKNIDYRDPVVRYRGQKIVDNLKKLTSQSEVQLELAVDVYYSLYLPLPVLEELDRVSIASTDHYEVIKTALNDYEFRKLRYYTVADAFASVAIGTLFLFNFLEELKTEEERRGQLGAGKSSGRPQEQPKEEGEGEGNKSRDLRSSVKNALKKTTEYAETIKELQYFVQGYRAGVGHTLDLDEDVTTTLKLVKNTDIKNILKFLTRIPDIRSIMRKRKLVYQRGEIEGYSTGSDVERIAPTELAYPSIYLYTKIAENKLLIYNKVLYMSMGPIYVLLDKSGSMDGNKILWAKATALALFMRCRSERRPFYIRFFDSEPYKLMRVRVNAKPSEVLKVIEYIASIRNGGGTDISKSIITACNDVIKIRSRELSDLIIITDGEDRIAKSLVRKSLAYAKVRLVSVMIMGENSDLREVSYKYLKVTRLSEKEMLNVVEAGE</sequence>
<dbReference type="SMART" id="SM00327">
    <property type="entry name" value="VWA"/>
    <property type="match status" value="1"/>
</dbReference>
<gene>
    <name evidence="4" type="ORF">ENU08_03850</name>
    <name evidence="3" type="ORF">ENU41_03855</name>
</gene>
<dbReference type="SUPFAM" id="SSF53300">
    <property type="entry name" value="vWA-like"/>
    <property type="match status" value="1"/>
</dbReference>
<evidence type="ECO:0000259" key="2">
    <source>
        <dbReference type="PROSITE" id="PS50234"/>
    </source>
</evidence>